<gene>
    <name evidence="1" type="primary">jg23920</name>
    <name evidence="1" type="ORF">PAEG_LOCUS233</name>
</gene>
<proteinExistence type="predicted"/>
<feature type="non-terminal residue" evidence="1">
    <location>
        <position position="1"/>
    </location>
</feature>
<organism evidence="1 2">
    <name type="scientific">Pararge aegeria aegeria</name>
    <dbReference type="NCBI Taxonomy" id="348720"/>
    <lineage>
        <taxon>Eukaryota</taxon>
        <taxon>Metazoa</taxon>
        <taxon>Ecdysozoa</taxon>
        <taxon>Arthropoda</taxon>
        <taxon>Hexapoda</taxon>
        <taxon>Insecta</taxon>
        <taxon>Pterygota</taxon>
        <taxon>Neoptera</taxon>
        <taxon>Endopterygota</taxon>
        <taxon>Lepidoptera</taxon>
        <taxon>Glossata</taxon>
        <taxon>Ditrysia</taxon>
        <taxon>Papilionoidea</taxon>
        <taxon>Nymphalidae</taxon>
        <taxon>Satyrinae</taxon>
        <taxon>Satyrini</taxon>
        <taxon>Parargina</taxon>
        <taxon>Pararge</taxon>
    </lineage>
</organism>
<evidence type="ECO:0000313" key="1">
    <source>
        <dbReference type="EMBL" id="CAH2207613.1"/>
    </source>
</evidence>
<protein>
    <submittedName>
        <fullName evidence="1">Jg23920 protein</fullName>
    </submittedName>
</protein>
<reference evidence="1" key="1">
    <citation type="submission" date="2022-03" db="EMBL/GenBank/DDBJ databases">
        <authorList>
            <person name="Lindestad O."/>
        </authorList>
    </citation>
    <scope>NUCLEOTIDE SEQUENCE</scope>
</reference>
<evidence type="ECO:0000313" key="2">
    <source>
        <dbReference type="Proteomes" id="UP000838756"/>
    </source>
</evidence>
<accession>A0A8S4QCQ7</accession>
<sequence>MELQLYARGPSVEAGYALRARSI</sequence>
<keyword evidence="2" id="KW-1185">Reference proteome</keyword>
<feature type="non-terminal residue" evidence="1">
    <location>
        <position position="23"/>
    </location>
</feature>
<dbReference type="Proteomes" id="UP000838756">
    <property type="component" value="Unassembled WGS sequence"/>
</dbReference>
<dbReference type="AlphaFoldDB" id="A0A8S4QCQ7"/>
<comment type="caution">
    <text evidence="1">The sequence shown here is derived from an EMBL/GenBank/DDBJ whole genome shotgun (WGS) entry which is preliminary data.</text>
</comment>
<name>A0A8S4QCQ7_9NEOP</name>
<dbReference type="EMBL" id="CAKXAJ010000755">
    <property type="protein sequence ID" value="CAH2207613.1"/>
    <property type="molecule type" value="Genomic_DNA"/>
</dbReference>